<sequence length="37" mass="4394">MSCNQFKYNYVSWDNTLSMGAICIYMKMVVNLMHFPL</sequence>
<reference evidence="1 2" key="1">
    <citation type="submission" date="2012-05" db="EMBL/GenBank/DDBJ databases">
        <authorList>
            <person name="Hilton J."/>
        </authorList>
    </citation>
    <scope>NUCLEOTIDE SEQUENCE [LARGE SCALE GENOMIC DNA]</scope>
    <source>
        <strain evidence="1 2">HH01</strain>
    </source>
</reference>
<protein>
    <submittedName>
        <fullName evidence="1">Uncharacterized protein</fullName>
    </submittedName>
</protein>
<reference evidence="2" key="2">
    <citation type="submission" date="2016-01" db="EMBL/GenBank/DDBJ databases">
        <title>Diatom-associated endosymboitic cyanobacterium lacks core nitrogen metabolism enzymes.</title>
        <authorList>
            <person name="Hilton J.A."/>
            <person name="Foster R.A."/>
            <person name="Tripp H.J."/>
            <person name="Carter B.J."/>
            <person name="Zehr J.P."/>
            <person name="Villareal T.A."/>
        </authorList>
    </citation>
    <scope>NUCLEOTIDE SEQUENCE [LARGE SCALE GENOMIC DNA]</scope>
    <source>
        <strain evidence="2">HH01</strain>
    </source>
</reference>
<evidence type="ECO:0000313" key="2">
    <source>
        <dbReference type="Proteomes" id="UP000053051"/>
    </source>
</evidence>
<accession>M1X1C9</accession>
<comment type="caution">
    <text evidence="1">The sequence shown here is derived from an EMBL/GenBank/DDBJ whole genome shotgun (WGS) entry which is preliminary data.</text>
</comment>
<evidence type="ECO:0000313" key="1">
    <source>
        <dbReference type="EMBL" id="CCH68083.1"/>
    </source>
</evidence>
<dbReference type="EMBL" id="CAIY01000080">
    <property type="protein sequence ID" value="CCH68083.1"/>
    <property type="molecule type" value="Genomic_DNA"/>
</dbReference>
<name>M1X1C9_9NOST</name>
<organism evidence="1 2">
    <name type="scientific">Richelia intracellularis HH01</name>
    <dbReference type="NCBI Taxonomy" id="1165094"/>
    <lineage>
        <taxon>Bacteria</taxon>
        <taxon>Bacillati</taxon>
        <taxon>Cyanobacteriota</taxon>
        <taxon>Cyanophyceae</taxon>
        <taxon>Nostocales</taxon>
        <taxon>Nostocaceae</taxon>
        <taxon>Richelia</taxon>
    </lineage>
</organism>
<dbReference type="AlphaFoldDB" id="M1X1C9"/>
<proteinExistence type="predicted"/>
<dbReference type="Proteomes" id="UP000053051">
    <property type="component" value="Unassembled WGS sequence"/>
</dbReference>
<keyword evidence="2" id="KW-1185">Reference proteome</keyword>
<gene>
    <name evidence="1" type="ORF">RINTHH_19280</name>
</gene>